<dbReference type="EMBL" id="CP035467">
    <property type="protein sequence ID" value="QCW82670.1"/>
    <property type="molecule type" value="Genomic_DNA"/>
</dbReference>
<evidence type="ECO:0000313" key="14">
    <source>
        <dbReference type="Proteomes" id="UP000305881"/>
    </source>
</evidence>
<feature type="transmembrane region" description="Helical" evidence="12">
    <location>
        <begin position="297"/>
        <end position="318"/>
    </location>
</feature>
<keyword evidence="9 12" id="KW-0472">Membrane</keyword>
<evidence type="ECO:0000256" key="4">
    <source>
        <dbReference type="ARBA" id="ARBA00022723"/>
    </source>
</evidence>
<dbReference type="RefSeq" id="WP_017839491.1">
    <property type="nucleotide sequence ID" value="NZ_CP035467.1"/>
</dbReference>
<name>A0A4P9UQ42_METBY</name>
<feature type="transmembrane region" description="Helical" evidence="12">
    <location>
        <begin position="86"/>
        <end position="104"/>
    </location>
</feature>
<evidence type="ECO:0000256" key="11">
    <source>
        <dbReference type="ARBA" id="ARBA00023444"/>
    </source>
</evidence>
<reference evidence="14" key="1">
    <citation type="journal article" date="2019" name="J. Bacteriol.">
        <title>A Mutagenic Screen Identifies a TonB-Dependent Receptor Required for the Lanthanide Metal Switch in the Type I Methanotroph 'Methylotuvimicrobium buryatense' 5GB1C.</title>
        <authorList>
            <person name="Groom J.D."/>
            <person name="Ford S.M."/>
            <person name="Pesesky M.W."/>
            <person name="Lidstrom M.E."/>
        </authorList>
    </citation>
    <scope>NUCLEOTIDE SEQUENCE [LARGE SCALE GENOMIC DNA]</scope>
    <source>
        <strain evidence="14">5GB1C</strain>
    </source>
</reference>
<dbReference type="OrthoDB" id="1447144at2"/>
<feature type="transmembrane region" description="Helical" evidence="12">
    <location>
        <begin position="12"/>
        <end position="31"/>
    </location>
</feature>
<dbReference type="GO" id="GO:0046872">
    <property type="term" value="F:metal ion binding"/>
    <property type="evidence" value="ECO:0007669"/>
    <property type="project" value="UniProtKB-KW"/>
</dbReference>
<evidence type="ECO:0000256" key="1">
    <source>
        <dbReference type="ARBA" id="ARBA00004141"/>
    </source>
</evidence>
<keyword evidence="5 12" id="KW-1133">Transmembrane helix</keyword>
<dbReference type="PANTHER" id="PTHR35457">
    <property type="entry name" value="HEME A SYNTHASE"/>
    <property type="match status" value="1"/>
</dbReference>
<dbReference type="KEGG" id="mbur:EQU24_10805"/>
<keyword evidence="4" id="KW-0479">Metal-binding</keyword>
<dbReference type="GO" id="GO:0006784">
    <property type="term" value="P:heme A biosynthetic process"/>
    <property type="evidence" value="ECO:0007669"/>
    <property type="project" value="InterPro"/>
</dbReference>
<evidence type="ECO:0000256" key="10">
    <source>
        <dbReference type="ARBA" id="ARBA00023157"/>
    </source>
</evidence>
<proteinExistence type="predicted"/>
<evidence type="ECO:0000256" key="6">
    <source>
        <dbReference type="ARBA" id="ARBA00023002"/>
    </source>
</evidence>
<evidence type="ECO:0000256" key="2">
    <source>
        <dbReference type="ARBA" id="ARBA00022475"/>
    </source>
</evidence>
<feature type="transmembrane region" description="Helical" evidence="12">
    <location>
        <begin position="187"/>
        <end position="206"/>
    </location>
</feature>
<evidence type="ECO:0000256" key="5">
    <source>
        <dbReference type="ARBA" id="ARBA00022989"/>
    </source>
</evidence>
<protein>
    <submittedName>
        <fullName evidence="13">Heme A synthase</fullName>
    </submittedName>
</protein>
<evidence type="ECO:0000256" key="7">
    <source>
        <dbReference type="ARBA" id="ARBA00023004"/>
    </source>
</evidence>
<keyword evidence="10" id="KW-1015">Disulfide bond</keyword>
<keyword evidence="14" id="KW-1185">Reference proteome</keyword>
<keyword evidence="7" id="KW-0408">Iron</keyword>
<dbReference type="InterPro" id="IPR050450">
    <property type="entry name" value="COX15/CtaA_HemeA_synthase"/>
</dbReference>
<comment type="pathway">
    <text evidence="11">Porphyrin-containing compound metabolism.</text>
</comment>
<keyword evidence="6" id="KW-0560">Oxidoreductase</keyword>
<accession>A0A4P9UQ42</accession>
<keyword evidence="3 12" id="KW-0812">Transmembrane</keyword>
<keyword evidence="8" id="KW-0350">Heme biosynthesis</keyword>
<feature type="transmembrane region" description="Helical" evidence="12">
    <location>
        <begin position="145"/>
        <end position="166"/>
    </location>
</feature>
<dbReference type="AlphaFoldDB" id="A0A4P9UQ42"/>
<evidence type="ECO:0000256" key="12">
    <source>
        <dbReference type="SAM" id="Phobius"/>
    </source>
</evidence>
<feature type="transmembrane region" description="Helical" evidence="12">
    <location>
        <begin position="263"/>
        <end position="285"/>
    </location>
</feature>
<dbReference type="PANTHER" id="PTHR35457:SF1">
    <property type="entry name" value="HEME A SYNTHASE"/>
    <property type="match status" value="1"/>
</dbReference>
<dbReference type="GO" id="GO:0016020">
    <property type="term" value="C:membrane"/>
    <property type="evidence" value="ECO:0007669"/>
    <property type="project" value="UniProtKB-SubCell"/>
</dbReference>
<comment type="subcellular location">
    <subcellularLocation>
        <location evidence="1">Membrane</location>
        <topology evidence="1">Multi-pass membrane protein</topology>
    </subcellularLocation>
</comment>
<organism evidence="13 14">
    <name type="scientific">Methylotuvimicrobium buryatense</name>
    <name type="common">Methylomicrobium buryatense</name>
    <dbReference type="NCBI Taxonomy" id="95641"/>
    <lineage>
        <taxon>Bacteria</taxon>
        <taxon>Pseudomonadati</taxon>
        <taxon>Pseudomonadota</taxon>
        <taxon>Gammaproteobacteria</taxon>
        <taxon>Methylococcales</taxon>
        <taxon>Methylococcaceae</taxon>
        <taxon>Methylotuvimicrobium</taxon>
    </lineage>
</organism>
<evidence type="ECO:0000256" key="8">
    <source>
        <dbReference type="ARBA" id="ARBA00023133"/>
    </source>
</evidence>
<dbReference type="Pfam" id="PF02628">
    <property type="entry name" value="COX15-CtaA"/>
    <property type="match status" value="1"/>
</dbReference>
<dbReference type="GO" id="GO:0016491">
    <property type="term" value="F:oxidoreductase activity"/>
    <property type="evidence" value="ECO:0007669"/>
    <property type="project" value="UniProtKB-KW"/>
</dbReference>
<dbReference type="STRING" id="675511.GCA_000341735_00872"/>
<evidence type="ECO:0000256" key="9">
    <source>
        <dbReference type="ARBA" id="ARBA00023136"/>
    </source>
</evidence>
<evidence type="ECO:0000256" key="3">
    <source>
        <dbReference type="ARBA" id="ARBA00022692"/>
    </source>
</evidence>
<dbReference type="Proteomes" id="UP000305881">
    <property type="component" value="Chromosome"/>
</dbReference>
<keyword evidence="2" id="KW-1003">Cell membrane</keyword>
<dbReference type="InterPro" id="IPR003780">
    <property type="entry name" value="COX15/CtaA_fam"/>
</dbReference>
<sequence>MIDIEAALRFRRIGTITIFAVYFLILVGGIVRASGAGMGCPDWPTCFGKLIPPTDVSQLPPDYKTIYAERGYQNTDFNPVKTWTEYLNRLTGASIGILILLTAWSSRIYLKSDKTVFYLCLAVVFIVGFQAWLGSVVVASNLKPLMITLHMLLALFIVALLIYVIARSQREFFQSLDTQSLPRVFKGVLIAALVMTLIQVAMGTQVREAVDLIANEHAYIDRQYWRDDLPIIFYVHRSFSSIILFTNLWLAWKLYRSSAQNRLLHTLGIALTAMVVIAILAGVSLDRLGFPAAAQPIHLLMANFIFGTQFFIYICLIYSKQNS</sequence>
<feature type="transmembrane region" description="Helical" evidence="12">
    <location>
        <begin position="231"/>
        <end position="251"/>
    </location>
</feature>
<evidence type="ECO:0000313" key="13">
    <source>
        <dbReference type="EMBL" id="QCW82670.1"/>
    </source>
</evidence>
<gene>
    <name evidence="13" type="ORF">EQU24_10805</name>
</gene>
<feature type="transmembrane region" description="Helical" evidence="12">
    <location>
        <begin position="116"/>
        <end position="139"/>
    </location>
</feature>